<gene>
    <name evidence="1" type="ORF">MLD38_003248</name>
</gene>
<accession>A0ACB9S281</accession>
<dbReference type="Proteomes" id="UP001057402">
    <property type="component" value="Chromosome 2"/>
</dbReference>
<organism evidence="1 2">
    <name type="scientific">Melastoma candidum</name>
    <dbReference type="NCBI Taxonomy" id="119954"/>
    <lineage>
        <taxon>Eukaryota</taxon>
        <taxon>Viridiplantae</taxon>
        <taxon>Streptophyta</taxon>
        <taxon>Embryophyta</taxon>
        <taxon>Tracheophyta</taxon>
        <taxon>Spermatophyta</taxon>
        <taxon>Magnoliopsida</taxon>
        <taxon>eudicotyledons</taxon>
        <taxon>Gunneridae</taxon>
        <taxon>Pentapetalae</taxon>
        <taxon>rosids</taxon>
        <taxon>malvids</taxon>
        <taxon>Myrtales</taxon>
        <taxon>Melastomataceae</taxon>
        <taxon>Melastomatoideae</taxon>
        <taxon>Melastomateae</taxon>
        <taxon>Melastoma</taxon>
    </lineage>
</organism>
<comment type="caution">
    <text evidence="1">The sequence shown here is derived from an EMBL/GenBank/DDBJ whole genome shotgun (WGS) entry which is preliminary data.</text>
</comment>
<name>A0ACB9S281_9MYRT</name>
<evidence type="ECO:0000313" key="2">
    <source>
        <dbReference type="Proteomes" id="UP001057402"/>
    </source>
</evidence>
<keyword evidence="2" id="KW-1185">Reference proteome</keyword>
<reference evidence="2" key="1">
    <citation type="journal article" date="2023" name="Front. Plant Sci.">
        <title>Chromosomal-level genome assembly of Melastoma candidum provides insights into trichome evolution.</title>
        <authorList>
            <person name="Zhong Y."/>
            <person name="Wu W."/>
            <person name="Sun C."/>
            <person name="Zou P."/>
            <person name="Liu Y."/>
            <person name="Dai S."/>
            <person name="Zhou R."/>
        </authorList>
    </citation>
    <scope>NUCLEOTIDE SEQUENCE [LARGE SCALE GENOMIC DNA]</scope>
</reference>
<dbReference type="EMBL" id="CM042881">
    <property type="protein sequence ID" value="KAI4385194.1"/>
    <property type="molecule type" value="Genomic_DNA"/>
</dbReference>
<evidence type="ECO:0000313" key="1">
    <source>
        <dbReference type="EMBL" id="KAI4385194.1"/>
    </source>
</evidence>
<sequence>MSSVHDPISSQIPRNDNLAFHQFFDSWLVQQNQDLEELVGASNDPECTPSSMHGLVMRVLDHYELYYREKSRCAHENVLPMLTPPWRSSFEDSFLWIGGWRPSMGFHLLYSKSGVQLEARLEEVLRGFRIGDLADLTPDQLLRINELQLRIIAEEKEVTEMYAKQQETIAGTSMVELSHEATQKMRMRNGADTTMLDVEVEKVVREEEKGMEGVLRAADELRLKTLKEIVNILTPTQAVHFLTAAAELHLRVHDWGIKKDNVAAAMQQRYIQQQQQQQQQPEENGQEAGAHHRLHHSHHQRVENRREH</sequence>
<proteinExistence type="predicted"/>
<protein>
    <submittedName>
        <fullName evidence="1">Uncharacterized protein</fullName>
    </submittedName>
</protein>